<protein>
    <submittedName>
        <fullName evidence="1">Protein phosphatase 2C 2</fullName>
    </submittedName>
</protein>
<dbReference type="AlphaFoldDB" id="A0A2U1KZJ9"/>
<comment type="caution">
    <text evidence="1">The sequence shown here is derived from an EMBL/GenBank/DDBJ whole genome shotgun (WGS) entry which is preliminary data.</text>
</comment>
<dbReference type="Proteomes" id="UP000245207">
    <property type="component" value="Unassembled WGS sequence"/>
</dbReference>
<keyword evidence="2" id="KW-1185">Reference proteome</keyword>
<accession>A0A2U1KZJ9</accession>
<evidence type="ECO:0000313" key="2">
    <source>
        <dbReference type="Proteomes" id="UP000245207"/>
    </source>
</evidence>
<reference evidence="1 2" key="1">
    <citation type="journal article" date="2018" name="Mol. Plant">
        <title>The genome of Artemisia annua provides insight into the evolution of Asteraceae family and artemisinin biosynthesis.</title>
        <authorList>
            <person name="Shen Q."/>
            <person name="Zhang L."/>
            <person name="Liao Z."/>
            <person name="Wang S."/>
            <person name="Yan T."/>
            <person name="Shi P."/>
            <person name="Liu M."/>
            <person name="Fu X."/>
            <person name="Pan Q."/>
            <person name="Wang Y."/>
            <person name="Lv Z."/>
            <person name="Lu X."/>
            <person name="Zhang F."/>
            <person name="Jiang W."/>
            <person name="Ma Y."/>
            <person name="Chen M."/>
            <person name="Hao X."/>
            <person name="Li L."/>
            <person name="Tang Y."/>
            <person name="Lv G."/>
            <person name="Zhou Y."/>
            <person name="Sun X."/>
            <person name="Brodelius P.E."/>
            <person name="Rose J.K.C."/>
            <person name="Tang K."/>
        </authorList>
    </citation>
    <scope>NUCLEOTIDE SEQUENCE [LARGE SCALE GENOMIC DNA]</scope>
    <source>
        <strain evidence="2">cv. Huhao1</strain>
        <tissue evidence="1">Leaf</tissue>
    </source>
</reference>
<dbReference type="Gene3D" id="3.60.40.10">
    <property type="entry name" value="PPM-type phosphatase domain"/>
    <property type="match status" value="1"/>
</dbReference>
<organism evidence="1 2">
    <name type="scientific">Artemisia annua</name>
    <name type="common">Sweet wormwood</name>
    <dbReference type="NCBI Taxonomy" id="35608"/>
    <lineage>
        <taxon>Eukaryota</taxon>
        <taxon>Viridiplantae</taxon>
        <taxon>Streptophyta</taxon>
        <taxon>Embryophyta</taxon>
        <taxon>Tracheophyta</taxon>
        <taxon>Spermatophyta</taxon>
        <taxon>Magnoliopsida</taxon>
        <taxon>eudicotyledons</taxon>
        <taxon>Gunneridae</taxon>
        <taxon>Pentapetalae</taxon>
        <taxon>asterids</taxon>
        <taxon>campanulids</taxon>
        <taxon>Asterales</taxon>
        <taxon>Asteraceae</taxon>
        <taxon>Asteroideae</taxon>
        <taxon>Anthemideae</taxon>
        <taxon>Artemisiinae</taxon>
        <taxon>Artemisia</taxon>
    </lineage>
</organism>
<sequence length="104" mass="11402">MACACNRKMNNLIVSNAGDCHVVMCQGGPTEAPTVPLRKMKKIRVEDMAGYVDCLNGVWRILLQIIANLPTLMRVPLAMYPPSILQQVSYTPLQLLTKPSCAAT</sequence>
<dbReference type="OrthoDB" id="10264738at2759"/>
<evidence type="ECO:0000313" key="1">
    <source>
        <dbReference type="EMBL" id="PWA42187.1"/>
    </source>
</evidence>
<gene>
    <name evidence="1" type="ORF">CTI12_AA519910</name>
</gene>
<dbReference type="STRING" id="35608.A0A2U1KZJ9"/>
<proteinExistence type="predicted"/>
<name>A0A2U1KZJ9_ARTAN</name>
<dbReference type="InterPro" id="IPR036457">
    <property type="entry name" value="PPM-type-like_dom_sf"/>
</dbReference>
<dbReference type="EMBL" id="PKPP01012563">
    <property type="protein sequence ID" value="PWA42187.1"/>
    <property type="molecule type" value="Genomic_DNA"/>
</dbReference>